<gene>
    <name evidence="5" type="ORF">IAD12_07850</name>
</gene>
<dbReference type="InterPro" id="IPR001431">
    <property type="entry name" value="Pept_M16_Zn_BS"/>
</dbReference>
<dbReference type="PANTHER" id="PTHR11851:SF49">
    <property type="entry name" value="MITOCHONDRIAL-PROCESSING PEPTIDASE SUBUNIT ALPHA"/>
    <property type="match status" value="1"/>
</dbReference>
<accession>A0A9D1HDQ5</accession>
<dbReference type="PANTHER" id="PTHR11851">
    <property type="entry name" value="METALLOPROTEASE"/>
    <property type="match status" value="1"/>
</dbReference>
<dbReference type="InterPro" id="IPR011249">
    <property type="entry name" value="Metalloenz_LuxS/M16"/>
</dbReference>
<comment type="caution">
    <text evidence="5">The sequence shown here is derived from an EMBL/GenBank/DDBJ whole genome shotgun (WGS) entry which is preliminary data.</text>
</comment>
<evidence type="ECO:0000256" key="1">
    <source>
        <dbReference type="ARBA" id="ARBA00007261"/>
    </source>
</evidence>
<dbReference type="InterPro" id="IPR007863">
    <property type="entry name" value="Peptidase_M16_C"/>
</dbReference>
<dbReference type="GO" id="GO:0046872">
    <property type="term" value="F:metal ion binding"/>
    <property type="evidence" value="ECO:0007669"/>
    <property type="project" value="InterPro"/>
</dbReference>
<evidence type="ECO:0000259" key="4">
    <source>
        <dbReference type="Pfam" id="PF05193"/>
    </source>
</evidence>
<dbReference type="InterPro" id="IPR011765">
    <property type="entry name" value="Pept_M16_N"/>
</dbReference>
<evidence type="ECO:0000259" key="3">
    <source>
        <dbReference type="Pfam" id="PF00675"/>
    </source>
</evidence>
<dbReference type="PROSITE" id="PS00143">
    <property type="entry name" value="INSULINASE"/>
    <property type="match status" value="1"/>
</dbReference>
<feature type="domain" description="Peptidase M16 C-terminal" evidence="4">
    <location>
        <begin position="166"/>
        <end position="338"/>
    </location>
</feature>
<evidence type="ECO:0000256" key="2">
    <source>
        <dbReference type="RuleBase" id="RU004447"/>
    </source>
</evidence>
<evidence type="ECO:0000313" key="6">
    <source>
        <dbReference type="Proteomes" id="UP000824159"/>
    </source>
</evidence>
<name>A0A9D1HDQ5_9FIRM</name>
<feature type="domain" description="Peptidase M16 N-terminal" evidence="3">
    <location>
        <begin position="13"/>
        <end position="159"/>
    </location>
</feature>
<proteinExistence type="inferred from homology"/>
<protein>
    <submittedName>
        <fullName evidence="5">Insulinase family protein</fullName>
    </submittedName>
</protein>
<dbReference type="AlphaFoldDB" id="A0A9D1HDQ5"/>
<dbReference type="GO" id="GO:0006508">
    <property type="term" value="P:proteolysis"/>
    <property type="evidence" value="ECO:0007669"/>
    <property type="project" value="InterPro"/>
</dbReference>
<reference evidence="5" key="2">
    <citation type="journal article" date="2021" name="PeerJ">
        <title>Extensive microbial diversity within the chicken gut microbiome revealed by metagenomics and culture.</title>
        <authorList>
            <person name="Gilroy R."/>
            <person name="Ravi A."/>
            <person name="Getino M."/>
            <person name="Pursley I."/>
            <person name="Horton D.L."/>
            <person name="Alikhan N.F."/>
            <person name="Baker D."/>
            <person name="Gharbi K."/>
            <person name="Hall N."/>
            <person name="Watson M."/>
            <person name="Adriaenssens E.M."/>
            <person name="Foster-Nyarko E."/>
            <person name="Jarju S."/>
            <person name="Secka A."/>
            <person name="Antonio M."/>
            <person name="Oren A."/>
            <person name="Chaudhuri R.R."/>
            <person name="La Ragione R."/>
            <person name="Hildebrand F."/>
            <person name="Pallen M.J."/>
        </authorList>
    </citation>
    <scope>NUCLEOTIDE SEQUENCE</scope>
    <source>
        <strain evidence="5">CHK176-22527</strain>
    </source>
</reference>
<sequence>MIKVRKLNCGTNIIMEKTDYVQSAALGIWVRAGAADEKEEFSGASHYIEHMMFKGTEKRTAKEIAADVDKIGGVFNAFTGKEATCYYIKTLSSNIYKGAEILLDMLTASRFAPEEMDKERQVICEEIKMVKDTPDDDVYDTISELVSSGNPLGRSILGTPESLARLDRDKLKSYMDVKYARDSIVVAVVGNFDEERIVEMFEDKLTAFREKKVTEKEEIRPYKQSFSVKVKDIEQTHICLAVPSVSLADDKYYAFVLMNSILGGSMSSRLFQNIREERGLAYSVYSMNSFASNWGFFCIYAGVAHDKAEEAMAAVEHELELLRKEGVTQEELQMAKEQVKSSYIFGLENVNSRMFSIGKNKLLLDKVYSDEEVLSGFDKVTREDILDAAGMIGDYRSYCGAAVTGKDIDLERIVKNGN</sequence>
<dbReference type="EMBL" id="DVLX01000095">
    <property type="protein sequence ID" value="HIU00152.1"/>
    <property type="molecule type" value="Genomic_DNA"/>
</dbReference>
<comment type="similarity">
    <text evidence="1 2">Belongs to the peptidase M16 family.</text>
</comment>
<dbReference type="Gene3D" id="3.30.830.10">
    <property type="entry name" value="Metalloenzyme, LuxS/M16 peptidase-like"/>
    <property type="match status" value="2"/>
</dbReference>
<dbReference type="Pfam" id="PF00675">
    <property type="entry name" value="Peptidase_M16"/>
    <property type="match status" value="1"/>
</dbReference>
<dbReference type="GO" id="GO:0004222">
    <property type="term" value="F:metalloendopeptidase activity"/>
    <property type="evidence" value="ECO:0007669"/>
    <property type="project" value="InterPro"/>
</dbReference>
<evidence type="ECO:0000313" key="5">
    <source>
        <dbReference type="EMBL" id="HIU00152.1"/>
    </source>
</evidence>
<dbReference type="SUPFAM" id="SSF63411">
    <property type="entry name" value="LuxS/MPP-like metallohydrolase"/>
    <property type="match status" value="2"/>
</dbReference>
<dbReference type="InterPro" id="IPR050361">
    <property type="entry name" value="MPP/UQCRC_Complex"/>
</dbReference>
<dbReference type="Pfam" id="PF05193">
    <property type="entry name" value="Peptidase_M16_C"/>
    <property type="match status" value="1"/>
</dbReference>
<organism evidence="5 6">
    <name type="scientific">Candidatus Allocopromorpha excrementavium</name>
    <dbReference type="NCBI Taxonomy" id="2840741"/>
    <lineage>
        <taxon>Bacteria</taxon>
        <taxon>Bacillati</taxon>
        <taxon>Bacillota</taxon>
        <taxon>Clostridia</taxon>
        <taxon>Eubacteriales</taxon>
        <taxon>Eubacteriaceae</taxon>
        <taxon>Eubacteriaceae incertae sedis</taxon>
        <taxon>Candidatus Allocopromorpha</taxon>
    </lineage>
</organism>
<dbReference type="Proteomes" id="UP000824159">
    <property type="component" value="Unassembled WGS sequence"/>
</dbReference>
<reference evidence="5" key="1">
    <citation type="submission" date="2020-10" db="EMBL/GenBank/DDBJ databases">
        <authorList>
            <person name="Gilroy R."/>
        </authorList>
    </citation>
    <scope>NUCLEOTIDE SEQUENCE</scope>
    <source>
        <strain evidence="5">CHK176-22527</strain>
    </source>
</reference>